<sequence length="562" mass="63151">MHVVNLDSIKSLVIDGRSRTYEALSYTWHGQASTETVLCDGRLLYVTHSLIEALQSLRRSTTSRILWIDAICINQADLRERSHQVGLMRLIYNRAAHVISWIGKEDEYTATAFQFISKITKEHISPDVSLHASPDVIWDKQTMEAMNLPPFPSYEWEALAKLFERVYFRRIWVVQELVVSSKAVVRCGFMTIRWEYVEYIARSLLSTGWLGALKEAYGSNVTPNFVQTISNCRASFAELNAGRGIPLSLLLSATRRFEASDPRDKIIAVVGLADHRTLGMPASRIFNYEKPVVELYRDVTGHLIQSQRSLTLLSSVEDSSDRRIHDLPSWVPDYSVWQQHTVLGASIRVGHLKFRAAGSTPLSCRWTEGSPLLAVDGFRQDEIKTVSARALEHRAQNIEVVLQWLQLAESLVRDGLIGIDAFWRTLIGDQGRHMYPAPEQYGTHFESYLAHANARKTGYPGVRKSGIDQKASQEANTLLYQAALGYVATHRKFFTTKKGAIGLGPQSMRPGDLVCILSGGRVPFVARAEGSNFRLIGESYVHGLMEGQAVTNGVEIQEFLLR</sequence>
<keyword evidence="3" id="KW-1185">Reference proteome</keyword>
<accession>A0A8H3FXV3</accession>
<dbReference type="InterPro" id="IPR052895">
    <property type="entry name" value="HetReg/Transcr_Mod"/>
</dbReference>
<dbReference type="PANTHER" id="PTHR24148">
    <property type="entry name" value="ANKYRIN REPEAT DOMAIN-CONTAINING PROTEIN 39 HOMOLOG-RELATED"/>
    <property type="match status" value="1"/>
</dbReference>
<name>A0A8H3FXV3_9LECA</name>
<proteinExistence type="predicted"/>
<dbReference type="InterPro" id="IPR010730">
    <property type="entry name" value="HET"/>
</dbReference>
<dbReference type="PANTHER" id="PTHR24148:SF64">
    <property type="entry name" value="HETEROKARYON INCOMPATIBILITY DOMAIN-CONTAINING PROTEIN"/>
    <property type="match status" value="1"/>
</dbReference>
<evidence type="ECO:0000313" key="3">
    <source>
        <dbReference type="Proteomes" id="UP000664203"/>
    </source>
</evidence>
<dbReference type="OrthoDB" id="2157530at2759"/>
<feature type="domain" description="Heterokaryon incompatibility" evidence="1">
    <location>
        <begin position="21"/>
        <end position="176"/>
    </location>
</feature>
<gene>
    <name evidence="2" type="ORF">ALECFALPRED_004327</name>
</gene>
<evidence type="ECO:0000313" key="2">
    <source>
        <dbReference type="EMBL" id="CAF9929451.1"/>
    </source>
</evidence>
<dbReference type="EMBL" id="CAJPDR010000268">
    <property type="protein sequence ID" value="CAF9929451.1"/>
    <property type="molecule type" value="Genomic_DNA"/>
</dbReference>
<dbReference type="Pfam" id="PF26639">
    <property type="entry name" value="Het-6_barrel"/>
    <property type="match status" value="1"/>
</dbReference>
<dbReference type="Pfam" id="PF06985">
    <property type="entry name" value="HET"/>
    <property type="match status" value="1"/>
</dbReference>
<dbReference type="AlphaFoldDB" id="A0A8H3FXV3"/>
<protein>
    <recommendedName>
        <fullName evidence="1">Heterokaryon incompatibility domain-containing protein</fullName>
    </recommendedName>
</protein>
<comment type="caution">
    <text evidence="2">The sequence shown here is derived from an EMBL/GenBank/DDBJ whole genome shotgun (WGS) entry which is preliminary data.</text>
</comment>
<organism evidence="2 3">
    <name type="scientific">Alectoria fallacina</name>
    <dbReference type="NCBI Taxonomy" id="1903189"/>
    <lineage>
        <taxon>Eukaryota</taxon>
        <taxon>Fungi</taxon>
        <taxon>Dikarya</taxon>
        <taxon>Ascomycota</taxon>
        <taxon>Pezizomycotina</taxon>
        <taxon>Lecanoromycetes</taxon>
        <taxon>OSLEUM clade</taxon>
        <taxon>Lecanoromycetidae</taxon>
        <taxon>Lecanorales</taxon>
        <taxon>Lecanorineae</taxon>
        <taxon>Parmeliaceae</taxon>
        <taxon>Alectoria</taxon>
    </lineage>
</organism>
<evidence type="ECO:0000259" key="1">
    <source>
        <dbReference type="Pfam" id="PF06985"/>
    </source>
</evidence>
<reference evidence="2" key="1">
    <citation type="submission" date="2021-03" db="EMBL/GenBank/DDBJ databases">
        <authorList>
            <person name="Tagirdzhanova G."/>
        </authorList>
    </citation>
    <scope>NUCLEOTIDE SEQUENCE</scope>
</reference>
<dbReference type="Proteomes" id="UP000664203">
    <property type="component" value="Unassembled WGS sequence"/>
</dbReference>